<dbReference type="EMBL" id="LKCW01000138">
    <property type="protein sequence ID" value="KPM38294.1"/>
    <property type="molecule type" value="Genomic_DNA"/>
</dbReference>
<evidence type="ECO:0000256" key="1">
    <source>
        <dbReference type="SAM" id="MobiDB-lite"/>
    </source>
</evidence>
<evidence type="ECO:0000313" key="2">
    <source>
        <dbReference type="EMBL" id="KPM38294.1"/>
    </source>
</evidence>
<feature type="region of interest" description="Disordered" evidence="1">
    <location>
        <begin position="239"/>
        <end position="258"/>
    </location>
</feature>
<gene>
    <name evidence="2" type="ORF">AK830_g8290</name>
</gene>
<evidence type="ECO:0000313" key="3">
    <source>
        <dbReference type="Proteomes" id="UP000050424"/>
    </source>
</evidence>
<dbReference type="AlphaFoldDB" id="A0A0P7BEK8"/>
<comment type="caution">
    <text evidence="2">The sequence shown here is derived from an EMBL/GenBank/DDBJ whole genome shotgun (WGS) entry which is preliminary data.</text>
</comment>
<feature type="compositionally biased region" description="Basic and acidic residues" evidence="1">
    <location>
        <begin position="242"/>
        <end position="258"/>
    </location>
</feature>
<organism evidence="2 3">
    <name type="scientific">Neonectria ditissima</name>
    <dbReference type="NCBI Taxonomy" id="78410"/>
    <lineage>
        <taxon>Eukaryota</taxon>
        <taxon>Fungi</taxon>
        <taxon>Dikarya</taxon>
        <taxon>Ascomycota</taxon>
        <taxon>Pezizomycotina</taxon>
        <taxon>Sordariomycetes</taxon>
        <taxon>Hypocreomycetidae</taxon>
        <taxon>Hypocreales</taxon>
        <taxon>Nectriaceae</taxon>
        <taxon>Neonectria</taxon>
    </lineage>
</organism>
<sequence length="258" mass="27772">MALPVLLLGHISTLYRTNGLLSFTLQLDQDVKQLLEIIRNAQARHGVIPRRRRPPAHEPAVGEIARIALALGHVLQHRLHLLRVQRLVQPAQHALALSHPRVVDERNHGRDDGRARAGAAKHRRLPRLPHHEAARHGRNVRHRAEAGVVVAVQSPVELLHVALDCRILPRLAGEVLREAAAAELCADGGVLYVGYAADARHPRASRRENGHGHVSVGAVVGAAVGVAGALGTSIAGGYQDSRSARGEQAKESTRALGV</sequence>
<protein>
    <submittedName>
        <fullName evidence="2">Uncharacterized protein</fullName>
    </submittedName>
</protein>
<dbReference type="Proteomes" id="UP000050424">
    <property type="component" value="Unassembled WGS sequence"/>
</dbReference>
<accession>A0A0P7BEK8</accession>
<keyword evidence="3" id="KW-1185">Reference proteome</keyword>
<proteinExistence type="predicted"/>
<reference evidence="2 3" key="1">
    <citation type="submission" date="2015-09" db="EMBL/GenBank/DDBJ databases">
        <title>Draft genome of a European isolate of the apple canker pathogen Neonectria ditissima.</title>
        <authorList>
            <person name="Gomez-Cortecero A."/>
            <person name="Harrison R.J."/>
            <person name="Armitage A.D."/>
        </authorList>
    </citation>
    <scope>NUCLEOTIDE SEQUENCE [LARGE SCALE GENOMIC DNA]</scope>
    <source>
        <strain evidence="2 3">R09/05</strain>
    </source>
</reference>
<name>A0A0P7BEK8_9HYPO</name>